<accession>A0AAD7H2V4</accession>
<sequence length="226" mass="26569">MFASVYDIFEKNSEMLGGSVSDKDQARHMMRKMVNSMSAKMEIGSSMASMYLLGHPDHYPSHKYIPFAWRPYVQLIRAFWVPTVVDEEIQEQKDDEERVLIAKQDGKFIASSGVDDYRYRPVVYNNVTLYEWIQCLEKKKRTPRERADFEKELRWAKYLKADYHRAAMKHKDQRPVRHAFIPDHEQFLSHSAMCRFEKLTRAIPNFIGGALPRSDKGDRAAYCMTM</sequence>
<dbReference type="Proteomes" id="UP001221757">
    <property type="component" value="Unassembled WGS sequence"/>
</dbReference>
<feature type="non-terminal residue" evidence="1">
    <location>
        <position position="1"/>
    </location>
</feature>
<evidence type="ECO:0000313" key="1">
    <source>
        <dbReference type="EMBL" id="KAJ7710921.1"/>
    </source>
</evidence>
<comment type="caution">
    <text evidence="1">The sequence shown here is derived from an EMBL/GenBank/DDBJ whole genome shotgun (WGS) entry which is preliminary data.</text>
</comment>
<keyword evidence="2" id="KW-1185">Reference proteome</keyword>
<dbReference type="AlphaFoldDB" id="A0AAD7H2V4"/>
<reference evidence="1" key="1">
    <citation type="submission" date="2023-03" db="EMBL/GenBank/DDBJ databases">
        <title>Massive genome expansion in bonnet fungi (Mycena s.s.) driven by repeated elements and novel gene families across ecological guilds.</title>
        <authorList>
            <consortium name="Lawrence Berkeley National Laboratory"/>
            <person name="Harder C.B."/>
            <person name="Miyauchi S."/>
            <person name="Viragh M."/>
            <person name="Kuo A."/>
            <person name="Thoen E."/>
            <person name="Andreopoulos B."/>
            <person name="Lu D."/>
            <person name="Skrede I."/>
            <person name="Drula E."/>
            <person name="Henrissat B."/>
            <person name="Morin E."/>
            <person name="Kohler A."/>
            <person name="Barry K."/>
            <person name="LaButti K."/>
            <person name="Morin E."/>
            <person name="Salamov A."/>
            <person name="Lipzen A."/>
            <person name="Mereny Z."/>
            <person name="Hegedus B."/>
            <person name="Baldrian P."/>
            <person name="Stursova M."/>
            <person name="Weitz H."/>
            <person name="Taylor A."/>
            <person name="Grigoriev I.V."/>
            <person name="Nagy L.G."/>
            <person name="Martin F."/>
            <person name="Kauserud H."/>
        </authorList>
    </citation>
    <scope>NUCLEOTIDE SEQUENCE</scope>
    <source>
        <strain evidence="1">CBHHK067</strain>
    </source>
</reference>
<dbReference type="EMBL" id="JARKIE010000001">
    <property type="protein sequence ID" value="KAJ7710921.1"/>
    <property type="molecule type" value="Genomic_DNA"/>
</dbReference>
<organism evidence="1 2">
    <name type="scientific">Mycena rosella</name>
    <name type="common">Pink bonnet</name>
    <name type="synonym">Agaricus rosellus</name>
    <dbReference type="NCBI Taxonomy" id="1033263"/>
    <lineage>
        <taxon>Eukaryota</taxon>
        <taxon>Fungi</taxon>
        <taxon>Dikarya</taxon>
        <taxon>Basidiomycota</taxon>
        <taxon>Agaricomycotina</taxon>
        <taxon>Agaricomycetes</taxon>
        <taxon>Agaricomycetidae</taxon>
        <taxon>Agaricales</taxon>
        <taxon>Marasmiineae</taxon>
        <taxon>Mycenaceae</taxon>
        <taxon>Mycena</taxon>
    </lineage>
</organism>
<proteinExistence type="predicted"/>
<evidence type="ECO:0000313" key="2">
    <source>
        <dbReference type="Proteomes" id="UP001221757"/>
    </source>
</evidence>
<name>A0AAD7H2V4_MYCRO</name>
<gene>
    <name evidence="1" type="ORF">B0H17DRAFT_852688</name>
</gene>
<protein>
    <submittedName>
        <fullName evidence="1">Uncharacterized protein</fullName>
    </submittedName>
</protein>